<evidence type="ECO:0000256" key="5">
    <source>
        <dbReference type="ARBA" id="ARBA00022500"/>
    </source>
</evidence>
<keyword evidence="7 10" id="KW-0283">Flagellar rotation</keyword>
<keyword evidence="12" id="KW-0282">Flagellum</keyword>
<comment type="function">
    <text evidence="1 10">Controls the rotational direction of flagella during chemotaxis.</text>
</comment>
<reference evidence="12 13" key="1">
    <citation type="submission" date="2017-02" db="EMBL/GenBank/DDBJ databases">
        <title>Genomic diversity within the haloalkaliphilic genus Thioalkalivibrio.</title>
        <authorList>
            <person name="Ahn A.-C."/>
            <person name="Meier-Kolthoff J."/>
            <person name="Overmars L."/>
            <person name="Richter M."/>
            <person name="Woyke T."/>
            <person name="Sorokin D.Y."/>
            <person name="Muyzer G."/>
        </authorList>
    </citation>
    <scope>NUCLEOTIDE SEQUENCE [LARGE SCALE GENOMIC DNA]</scope>
    <source>
        <strain evidence="12 13">ALJD</strain>
    </source>
</reference>
<dbReference type="GO" id="GO:0005886">
    <property type="term" value="C:plasma membrane"/>
    <property type="evidence" value="ECO:0007669"/>
    <property type="project" value="UniProtKB-SubCell"/>
</dbReference>
<evidence type="ECO:0000256" key="3">
    <source>
        <dbReference type="ARBA" id="ARBA00008281"/>
    </source>
</evidence>
<sequence>MHPLIKWIAALALLAGTAPLAAAPDGSFDPYVALSAPVVVNLANPQRATYLQIAADLQVESETDKEVVNSHMPVIRDTLIMVFSGREPSEVREAANREALREEALVALREALQARSGRPAVNAIYFSSFLVQ</sequence>
<evidence type="ECO:0000256" key="1">
    <source>
        <dbReference type="ARBA" id="ARBA00002254"/>
    </source>
</evidence>
<keyword evidence="5 10" id="KW-0145">Chemotaxis</keyword>
<keyword evidence="9 10" id="KW-0472">Membrane</keyword>
<dbReference type="GO" id="GO:0009425">
    <property type="term" value="C:bacterial-type flagellum basal body"/>
    <property type="evidence" value="ECO:0007669"/>
    <property type="project" value="InterPro"/>
</dbReference>
<protein>
    <recommendedName>
        <fullName evidence="10">Flagellar protein FliL</fullName>
    </recommendedName>
</protein>
<evidence type="ECO:0000256" key="4">
    <source>
        <dbReference type="ARBA" id="ARBA00022475"/>
    </source>
</evidence>
<keyword evidence="10" id="KW-0997">Cell inner membrane</keyword>
<name>A0A1V3NAJ1_9GAMM</name>
<gene>
    <name evidence="12" type="ORF">B1C78_15615</name>
</gene>
<evidence type="ECO:0000256" key="7">
    <source>
        <dbReference type="ARBA" id="ARBA00022779"/>
    </source>
</evidence>
<evidence type="ECO:0000313" key="12">
    <source>
        <dbReference type="EMBL" id="OOG22021.1"/>
    </source>
</evidence>
<dbReference type="Pfam" id="PF03748">
    <property type="entry name" value="FliL"/>
    <property type="match status" value="1"/>
</dbReference>
<keyword evidence="6" id="KW-0812">Transmembrane</keyword>
<evidence type="ECO:0000313" key="13">
    <source>
        <dbReference type="Proteomes" id="UP000189462"/>
    </source>
</evidence>
<dbReference type="RefSeq" id="WP_245795460.1">
    <property type="nucleotide sequence ID" value="NZ_MVBK01000112.1"/>
</dbReference>
<dbReference type="Proteomes" id="UP000189462">
    <property type="component" value="Unassembled WGS sequence"/>
</dbReference>
<comment type="similarity">
    <text evidence="3 10">Belongs to the FliL family.</text>
</comment>
<comment type="subcellular location">
    <subcellularLocation>
        <location evidence="10">Cell inner membrane</location>
    </subcellularLocation>
    <subcellularLocation>
        <location evidence="2">Cell membrane</location>
        <topology evidence="2">Single-pass membrane protein</topology>
    </subcellularLocation>
</comment>
<organism evidence="12 13">
    <name type="scientific">Thioalkalivibrio denitrificans</name>
    <dbReference type="NCBI Taxonomy" id="108003"/>
    <lineage>
        <taxon>Bacteria</taxon>
        <taxon>Pseudomonadati</taxon>
        <taxon>Pseudomonadota</taxon>
        <taxon>Gammaproteobacteria</taxon>
        <taxon>Chromatiales</taxon>
        <taxon>Ectothiorhodospiraceae</taxon>
        <taxon>Thioalkalivibrio</taxon>
    </lineage>
</organism>
<evidence type="ECO:0000256" key="6">
    <source>
        <dbReference type="ARBA" id="ARBA00022692"/>
    </source>
</evidence>
<dbReference type="AlphaFoldDB" id="A0A1V3NAJ1"/>
<evidence type="ECO:0000256" key="11">
    <source>
        <dbReference type="SAM" id="SignalP"/>
    </source>
</evidence>
<accession>A0A1V3NAJ1</accession>
<keyword evidence="12" id="KW-0966">Cell projection</keyword>
<dbReference type="STRING" id="108003.B1C78_15615"/>
<evidence type="ECO:0000256" key="8">
    <source>
        <dbReference type="ARBA" id="ARBA00022989"/>
    </source>
</evidence>
<evidence type="ECO:0000256" key="2">
    <source>
        <dbReference type="ARBA" id="ARBA00004162"/>
    </source>
</evidence>
<keyword evidence="13" id="KW-1185">Reference proteome</keyword>
<dbReference type="GO" id="GO:0006935">
    <property type="term" value="P:chemotaxis"/>
    <property type="evidence" value="ECO:0007669"/>
    <property type="project" value="UniProtKB-KW"/>
</dbReference>
<proteinExistence type="inferred from homology"/>
<dbReference type="PANTHER" id="PTHR35091:SF2">
    <property type="entry name" value="FLAGELLAR PROTEIN FLIL"/>
    <property type="match status" value="1"/>
</dbReference>
<keyword evidence="11" id="KW-0732">Signal</keyword>
<evidence type="ECO:0000256" key="9">
    <source>
        <dbReference type="ARBA" id="ARBA00023136"/>
    </source>
</evidence>
<evidence type="ECO:0000256" key="10">
    <source>
        <dbReference type="RuleBase" id="RU364125"/>
    </source>
</evidence>
<keyword evidence="8" id="KW-1133">Transmembrane helix</keyword>
<feature type="signal peptide" evidence="11">
    <location>
        <begin position="1"/>
        <end position="22"/>
    </location>
</feature>
<keyword evidence="4" id="KW-1003">Cell membrane</keyword>
<dbReference type="EMBL" id="MVBK01000112">
    <property type="protein sequence ID" value="OOG22021.1"/>
    <property type="molecule type" value="Genomic_DNA"/>
</dbReference>
<dbReference type="InterPro" id="IPR005503">
    <property type="entry name" value="FliL"/>
</dbReference>
<comment type="caution">
    <text evidence="12">The sequence shown here is derived from an EMBL/GenBank/DDBJ whole genome shotgun (WGS) entry which is preliminary data.</text>
</comment>
<dbReference type="PANTHER" id="PTHR35091">
    <property type="entry name" value="FLAGELLAR PROTEIN FLIL"/>
    <property type="match status" value="1"/>
</dbReference>
<keyword evidence="12" id="KW-0969">Cilium</keyword>
<feature type="chain" id="PRO_5013387840" description="Flagellar protein FliL" evidence="11">
    <location>
        <begin position="23"/>
        <end position="132"/>
    </location>
</feature>
<dbReference type="GO" id="GO:0071978">
    <property type="term" value="P:bacterial-type flagellum-dependent swarming motility"/>
    <property type="evidence" value="ECO:0007669"/>
    <property type="project" value="TreeGrafter"/>
</dbReference>